<feature type="region of interest" description="Disordered" evidence="1">
    <location>
        <begin position="20"/>
        <end position="79"/>
    </location>
</feature>
<organism evidence="3 4">
    <name type="scientific">Streptomyces laurentii</name>
    <dbReference type="NCBI Taxonomy" id="39478"/>
    <lineage>
        <taxon>Bacteria</taxon>
        <taxon>Bacillati</taxon>
        <taxon>Actinomycetota</taxon>
        <taxon>Actinomycetes</taxon>
        <taxon>Kitasatosporales</taxon>
        <taxon>Streptomycetaceae</taxon>
        <taxon>Streptomyces</taxon>
    </lineage>
</organism>
<evidence type="ECO:0000313" key="3">
    <source>
        <dbReference type="EMBL" id="BAU86382.1"/>
    </source>
</evidence>
<evidence type="ECO:0000259" key="2">
    <source>
        <dbReference type="Pfam" id="PF01551"/>
    </source>
</evidence>
<dbReference type="KEGG" id="slau:SLA_5509"/>
<dbReference type="Gene3D" id="2.70.70.10">
    <property type="entry name" value="Glucose Permease (Domain IIA)"/>
    <property type="match status" value="1"/>
</dbReference>
<dbReference type="Pfam" id="PF01551">
    <property type="entry name" value="Peptidase_M23"/>
    <property type="match status" value="1"/>
</dbReference>
<accession>A0A169P3T0</accession>
<dbReference type="InterPro" id="IPR011055">
    <property type="entry name" value="Dup_hybrid_motif"/>
</dbReference>
<dbReference type="EMBL" id="AP017424">
    <property type="protein sequence ID" value="BAU86382.1"/>
    <property type="molecule type" value="Genomic_DNA"/>
</dbReference>
<dbReference type="AlphaFoldDB" id="A0A169P3T0"/>
<name>A0A169P3T0_STRLU</name>
<feature type="compositionally biased region" description="Low complexity" evidence="1">
    <location>
        <begin position="34"/>
        <end position="43"/>
    </location>
</feature>
<dbReference type="CDD" id="cd12797">
    <property type="entry name" value="M23_peptidase"/>
    <property type="match status" value="1"/>
</dbReference>
<keyword evidence="4" id="KW-1185">Reference proteome</keyword>
<dbReference type="Proteomes" id="UP000217676">
    <property type="component" value="Chromosome"/>
</dbReference>
<protein>
    <submittedName>
        <fullName evidence="3">Possible membrane endopeptidase</fullName>
    </submittedName>
</protein>
<dbReference type="InterPro" id="IPR016047">
    <property type="entry name" value="M23ase_b-sheet_dom"/>
</dbReference>
<dbReference type="SUPFAM" id="SSF51261">
    <property type="entry name" value="Duplicated hybrid motif"/>
    <property type="match status" value="1"/>
</dbReference>
<reference evidence="3 4" key="1">
    <citation type="journal article" date="2016" name="Genome Announc.">
        <title>Complete Genome Sequence of Thiostrepton-Producing Streptomyces laurentii ATCC 31255.</title>
        <authorList>
            <person name="Doi K."/>
            <person name="Fujino Y."/>
            <person name="Nagayoshi Y."/>
            <person name="Ohshima T."/>
            <person name="Ogata S."/>
        </authorList>
    </citation>
    <scope>NUCLEOTIDE SEQUENCE [LARGE SCALE GENOMIC DNA]</scope>
    <source>
        <strain evidence="3 4">ATCC 31255</strain>
    </source>
</reference>
<evidence type="ECO:0000256" key="1">
    <source>
        <dbReference type="SAM" id="MobiDB-lite"/>
    </source>
</evidence>
<proteinExistence type="predicted"/>
<feature type="domain" description="M23ase beta-sheet core" evidence="2">
    <location>
        <begin position="67"/>
        <end position="141"/>
    </location>
</feature>
<sequence>MHIVTTTALSVILPLALPLPPTPPRSTPPPHPTPSSAHPARASWPVGPPRPEILRRWEPPPGPYAAGHRGVDLAAPPGTPVRAPAASTVAFAGQVGGHGVLTLTLAGTGTPPLRTTYGPVDPLLPAGSAVRAGDLLAHVTDGDHCPAPASTGACYGATPT</sequence>
<gene>
    <name evidence="3" type="ORF">SLA_5509</name>
</gene>
<feature type="compositionally biased region" description="Pro residues" evidence="1">
    <location>
        <begin position="20"/>
        <end position="33"/>
    </location>
</feature>
<evidence type="ECO:0000313" key="4">
    <source>
        <dbReference type="Proteomes" id="UP000217676"/>
    </source>
</evidence>